<sequence length="355" mass="41624">MSNEFIILPLASPNFDREEIDINEIRRLCSLGLDGYPAEDRAVAWLCLLNIYPKDPTNWPVVRQEIHKSYWEFVKDNGLENWHNKNLPNQMSSADFQLKNNKLMAIVHGDIVRTGRTIFLLPPDAIPSDTPPADDDIFMYQYGRHARRLERVLYTFASLNVGLGYMQGFNELIIPFYYVFISALPFFNNDMDLLESFTFQSLQVLLTESPLHELYTTTDKSSIIMHRLDEFSKLVEKFLPDVSKVLESLNIHPVLYSFRWFNLLFCQEYELPNLISIWDSLFSHFDRLVDFVFYVGLGHLNEIQSSIVPNNYPLTITALQSMPQHPDPKRLLIYANQCWNEDNNHTKKRWLFSRK</sequence>
<dbReference type="SUPFAM" id="SSF47923">
    <property type="entry name" value="Ypt/Rab-GAP domain of gyp1p"/>
    <property type="match status" value="2"/>
</dbReference>
<accession>A0ABR2IYK2</accession>
<feature type="domain" description="Rab-GAP TBC" evidence="1">
    <location>
        <begin position="35"/>
        <end position="285"/>
    </location>
</feature>
<dbReference type="PANTHER" id="PTHR22957">
    <property type="entry name" value="TBC1 DOMAIN FAMILY MEMBER GTPASE-ACTIVATING PROTEIN"/>
    <property type="match status" value="1"/>
</dbReference>
<dbReference type="Proteomes" id="UP001470230">
    <property type="component" value="Unassembled WGS sequence"/>
</dbReference>
<reference evidence="2 3" key="1">
    <citation type="submission" date="2024-04" db="EMBL/GenBank/DDBJ databases">
        <title>Tritrichomonas musculus Genome.</title>
        <authorList>
            <person name="Alves-Ferreira E."/>
            <person name="Grigg M."/>
            <person name="Lorenzi H."/>
            <person name="Galac M."/>
        </authorList>
    </citation>
    <scope>NUCLEOTIDE SEQUENCE [LARGE SCALE GENOMIC DNA]</scope>
    <source>
        <strain evidence="2 3">EAF2021</strain>
    </source>
</reference>
<dbReference type="PROSITE" id="PS50086">
    <property type="entry name" value="TBC_RABGAP"/>
    <property type="match status" value="1"/>
</dbReference>
<dbReference type="SMART" id="SM00164">
    <property type="entry name" value="TBC"/>
    <property type="match status" value="1"/>
</dbReference>
<comment type="caution">
    <text evidence="2">The sequence shown here is derived from an EMBL/GenBank/DDBJ whole genome shotgun (WGS) entry which is preliminary data.</text>
</comment>
<organism evidence="2 3">
    <name type="scientific">Tritrichomonas musculus</name>
    <dbReference type="NCBI Taxonomy" id="1915356"/>
    <lineage>
        <taxon>Eukaryota</taxon>
        <taxon>Metamonada</taxon>
        <taxon>Parabasalia</taxon>
        <taxon>Tritrichomonadida</taxon>
        <taxon>Tritrichomonadidae</taxon>
        <taxon>Tritrichomonas</taxon>
    </lineage>
</organism>
<name>A0ABR2IYK2_9EUKA</name>
<proteinExistence type="predicted"/>
<evidence type="ECO:0000313" key="2">
    <source>
        <dbReference type="EMBL" id="KAK8870724.1"/>
    </source>
</evidence>
<dbReference type="Gene3D" id="1.10.8.270">
    <property type="entry name" value="putative rabgap domain of human tbc1 domain family member 14 like domains"/>
    <property type="match status" value="1"/>
</dbReference>
<keyword evidence="3" id="KW-1185">Reference proteome</keyword>
<dbReference type="EMBL" id="JAPFFF010000014">
    <property type="protein sequence ID" value="KAK8870724.1"/>
    <property type="molecule type" value="Genomic_DNA"/>
</dbReference>
<evidence type="ECO:0000313" key="3">
    <source>
        <dbReference type="Proteomes" id="UP001470230"/>
    </source>
</evidence>
<gene>
    <name evidence="2" type="ORF">M9Y10_008611</name>
</gene>
<protein>
    <recommendedName>
        <fullName evidence="1">Rab-GAP TBC domain-containing protein</fullName>
    </recommendedName>
</protein>
<dbReference type="InterPro" id="IPR000195">
    <property type="entry name" value="Rab-GAP-TBC_dom"/>
</dbReference>
<dbReference type="PANTHER" id="PTHR22957:SF27">
    <property type="entry name" value="TBC1 DOMAIN FAMILY MEMBER 13"/>
    <property type="match status" value="1"/>
</dbReference>
<dbReference type="Pfam" id="PF00566">
    <property type="entry name" value="RabGAP-TBC"/>
    <property type="match status" value="1"/>
</dbReference>
<dbReference type="Gene3D" id="1.10.472.80">
    <property type="entry name" value="Ypt/Rab-GAP domain of gyp1p, domain 3"/>
    <property type="match status" value="1"/>
</dbReference>
<dbReference type="InterPro" id="IPR035969">
    <property type="entry name" value="Rab-GAP_TBC_sf"/>
</dbReference>
<evidence type="ECO:0000259" key="1">
    <source>
        <dbReference type="PROSITE" id="PS50086"/>
    </source>
</evidence>